<keyword evidence="3" id="KW-1185">Reference proteome</keyword>
<proteinExistence type="predicted"/>
<evidence type="ECO:0000313" key="3">
    <source>
        <dbReference type="Proteomes" id="UP000597613"/>
    </source>
</evidence>
<gene>
    <name evidence="2" type="ORF">H8S47_05480</name>
</gene>
<dbReference type="Proteomes" id="UP000597613">
    <property type="component" value="Unassembled WGS sequence"/>
</dbReference>
<dbReference type="Pfam" id="PF10074">
    <property type="entry name" value="RovC_DNA-bd"/>
    <property type="match status" value="1"/>
</dbReference>
<dbReference type="EMBL" id="JACONT010000007">
    <property type="protein sequence ID" value="MBC3941136.1"/>
    <property type="molecule type" value="Genomic_DNA"/>
</dbReference>
<comment type="caution">
    <text evidence="2">The sequence shown here is derived from an EMBL/GenBank/DDBJ whole genome shotgun (WGS) entry which is preliminary data.</text>
</comment>
<sequence length="114" mass="12707">MAIVLPLDDDFELRVGAAARLVRRLRGLNGGPMPPRLAVTAFQRLRLSLLLNVFDHLGEGASKREIARDLVYPGLEPGSAAEWKASAERRRTQRLCDEARAMVAAGYRRLLRGR</sequence>
<evidence type="ECO:0000313" key="2">
    <source>
        <dbReference type="EMBL" id="MBC3941136.1"/>
    </source>
</evidence>
<accession>A0ABR7AL46</accession>
<organism evidence="2 3">
    <name type="scientific">Sphingomonas albertensis</name>
    <dbReference type="NCBI Taxonomy" id="2762591"/>
    <lineage>
        <taxon>Bacteria</taxon>
        <taxon>Pseudomonadati</taxon>
        <taxon>Pseudomonadota</taxon>
        <taxon>Alphaproteobacteria</taxon>
        <taxon>Sphingomonadales</taxon>
        <taxon>Sphingomonadaceae</taxon>
        <taxon>Sphingomonas</taxon>
    </lineage>
</organism>
<evidence type="ECO:0000259" key="1">
    <source>
        <dbReference type="Pfam" id="PF10074"/>
    </source>
</evidence>
<protein>
    <submittedName>
        <fullName evidence="2">DUF2285 domain-containing protein</fullName>
    </submittedName>
</protein>
<name>A0ABR7AL46_9SPHN</name>
<dbReference type="InterPro" id="IPR018754">
    <property type="entry name" value="RovC-like_DNA-bd"/>
</dbReference>
<feature type="domain" description="T6SS Transcription factor RovC-like DNA binding" evidence="1">
    <location>
        <begin position="4"/>
        <end position="112"/>
    </location>
</feature>
<reference evidence="2 3" key="1">
    <citation type="submission" date="2020-08" db="EMBL/GenBank/DDBJ databases">
        <title>Putative novel bacterial strains isolated from necrotic wheat leaf tissues caused by Xanthomonas translucens.</title>
        <authorList>
            <person name="Tambong J.T."/>
        </authorList>
    </citation>
    <scope>NUCLEOTIDE SEQUENCE [LARGE SCALE GENOMIC DNA]</scope>
    <source>
        <strain evidence="3">DOAB 1063</strain>
    </source>
</reference>